<dbReference type="InterPro" id="IPR004864">
    <property type="entry name" value="LEA_2"/>
</dbReference>
<dbReference type="PANTHER" id="PTHR31459">
    <property type="match status" value="1"/>
</dbReference>
<evidence type="ECO:0000259" key="1">
    <source>
        <dbReference type="Pfam" id="PF03168"/>
    </source>
</evidence>
<reference evidence="2" key="1">
    <citation type="journal article" date="2019" name="PLoS Negl. Trop. Dis.">
        <title>Revisiting the worldwide diversity of Leptospira species in the environment.</title>
        <authorList>
            <person name="Vincent A.T."/>
            <person name="Schiettekatte O."/>
            <person name="Bourhy P."/>
            <person name="Veyrier F.J."/>
            <person name="Picardeau M."/>
        </authorList>
    </citation>
    <scope>NUCLEOTIDE SEQUENCE [LARGE SCALE GENOMIC DNA]</scope>
    <source>
        <strain evidence="2">201400974</strain>
    </source>
</reference>
<dbReference type="AlphaFoldDB" id="A0A4R9LNU2"/>
<proteinExistence type="predicted"/>
<organism evidence="2 3">
    <name type="scientific">Leptospira ilyithenensis</name>
    <dbReference type="NCBI Taxonomy" id="2484901"/>
    <lineage>
        <taxon>Bacteria</taxon>
        <taxon>Pseudomonadati</taxon>
        <taxon>Spirochaetota</taxon>
        <taxon>Spirochaetia</taxon>
        <taxon>Leptospirales</taxon>
        <taxon>Leptospiraceae</taxon>
        <taxon>Leptospira</taxon>
    </lineage>
</organism>
<gene>
    <name evidence="2" type="ORF">EHS11_16045</name>
</gene>
<protein>
    <recommendedName>
        <fullName evidence="1">Late embryogenesis abundant protein LEA-2 subgroup domain-containing protein</fullName>
    </recommendedName>
</protein>
<feature type="domain" description="Late embryogenesis abundant protein LEA-2 subgroup" evidence="1">
    <location>
        <begin position="53"/>
        <end position="132"/>
    </location>
</feature>
<dbReference type="PANTHER" id="PTHR31459:SF2">
    <property type="entry name" value="OS03G0843300 PROTEIN"/>
    <property type="match status" value="1"/>
</dbReference>
<dbReference type="InterPro" id="IPR045043">
    <property type="entry name" value="Lea14-like"/>
</dbReference>
<dbReference type="EMBL" id="RQHV01000061">
    <property type="protein sequence ID" value="TGN08407.1"/>
    <property type="molecule type" value="Genomic_DNA"/>
</dbReference>
<keyword evidence="3" id="KW-1185">Reference proteome</keyword>
<dbReference type="Gene3D" id="2.60.40.1820">
    <property type="match status" value="2"/>
</dbReference>
<dbReference type="Pfam" id="PF03168">
    <property type="entry name" value="LEA_2"/>
    <property type="match status" value="1"/>
</dbReference>
<dbReference type="SUPFAM" id="SSF117070">
    <property type="entry name" value="LEA14-like"/>
    <property type="match status" value="2"/>
</dbReference>
<dbReference type="Proteomes" id="UP000298264">
    <property type="component" value="Unassembled WGS sequence"/>
</dbReference>
<dbReference type="OrthoDB" id="341018at2"/>
<evidence type="ECO:0000313" key="2">
    <source>
        <dbReference type="EMBL" id="TGN08407.1"/>
    </source>
</evidence>
<dbReference type="RefSeq" id="WP_135765360.1">
    <property type="nucleotide sequence ID" value="NZ_RQHV01000061.1"/>
</dbReference>
<sequence length="325" mass="35285">MKQIIVCIFTFSLVNCSVLGVLKDKVPKPEFSFESLNIKEITLTDITLNMVTSVENPYPLSLPKSLLEMDLNIEGTKLSHISTDLGAIESKKTKDLSFEIKIKYEDIVKLYQKIPGKALLTVGIDGNLKVPLPSSLAMVGQDSISFPFQKQREIPAVLPSVDIKNFKILIPTKDEITSSANTSTVASTAISFLDGLLSGKSKTQAASSAASAGLSNLDLKLNTEFDLNFQNKAASELLFQDLNYDLKLGGEKFLKGTPKEIINNGKESIVKVNTAFPVNTISSGLYKTIQSKTAGFDLNGGSGLQVPGLGETMKFNYAKNGKFSW</sequence>
<evidence type="ECO:0000313" key="3">
    <source>
        <dbReference type="Proteomes" id="UP000298264"/>
    </source>
</evidence>
<comment type="caution">
    <text evidence="2">The sequence shown here is derived from an EMBL/GenBank/DDBJ whole genome shotgun (WGS) entry which is preliminary data.</text>
</comment>
<accession>A0A4R9LNU2</accession>
<name>A0A4R9LNU2_9LEPT</name>